<feature type="compositionally biased region" description="Polar residues" evidence="1">
    <location>
        <begin position="435"/>
        <end position="456"/>
    </location>
</feature>
<dbReference type="EMBL" id="CM010721">
    <property type="protein sequence ID" value="RZC70315.1"/>
    <property type="molecule type" value="Genomic_DNA"/>
</dbReference>
<organism evidence="2 3">
    <name type="scientific">Papaver somniferum</name>
    <name type="common">Opium poppy</name>
    <dbReference type="NCBI Taxonomy" id="3469"/>
    <lineage>
        <taxon>Eukaryota</taxon>
        <taxon>Viridiplantae</taxon>
        <taxon>Streptophyta</taxon>
        <taxon>Embryophyta</taxon>
        <taxon>Tracheophyta</taxon>
        <taxon>Spermatophyta</taxon>
        <taxon>Magnoliopsida</taxon>
        <taxon>Ranunculales</taxon>
        <taxon>Papaveraceae</taxon>
        <taxon>Papaveroideae</taxon>
        <taxon>Papaver</taxon>
    </lineage>
</organism>
<dbReference type="AlphaFoldDB" id="A0A4Y7KEH6"/>
<dbReference type="Gramene" id="RZC70315">
    <property type="protein sequence ID" value="RZC70315"/>
    <property type="gene ID" value="C5167_033432"/>
</dbReference>
<feature type="compositionally biased region" description="Low complexity" evidence="1">
    <location>
        <begin position="524"/>
        <end position="535"/>
    </location>
</feature>
<name>A0A4Y7KEH6_PAPSO</name>
<proteinExistence type="predicted"/>
<evidence type="ECO:0000313" key="2">
    <source>
        <dbReference type="EMBL" id="RZC70315.1"/>
    </source>
</evidence>
<sequence length="566" mass="62870">MDRVVTSVVLVFDPYLGDPLLFYLSPITDDLMALQMETERLEERHRNFIENKNEIMFNPRTGHPGYERDLLPSFERNVDEFRKMPGLHDLADVKGSKSNLKKKTKHSINPFIIPFCDEELVENETNLYTEEQHAEDLVAVVDSINCVENKSGNFTNPFLDPLSDEILSGKETELYTEEHGNSFRKVPGLDDLSDGEDSVNVAENKSANSTNPFLDPSCDDNLSQKKMELYTDKTVTECELPELIVCFKEGSYSIIKDICIDEGLPSVDKIFIENGAVPDKELFTCLEPDMKVSNELAKDMGHTTEPNIDCQIEMDGANQCVSELDEGNVKARDENMVSDDLKVQTRFLVEGCKIDSPYESCNIYGDDVQHNNDKDLSFVEREESLTIASKEKDRVESGFPIQECDNNNSSRVSCDTDGSVSQRQSYEDMSEDGGSANSLRSSTAAQEDESTNSNQVGEDETAGTVTLDSDSLPPPTTSGREEDPNTQKSEFQRAIHTVNILGLEEDSQTASSRSFFIQHGHGESSFSSAGPFSGPLAYTDPASYSGSISHRSDSSTTSTRSFAFPV</sequence>
<accession>A0A4Y7KEH6</accession>
<feature type="compositionally biased region" description="Basic and acidic residues" evidence="1">
    <location>
        <begin position="479"/>
        <end position="489"/>
    </location>
</feature>
<reference evidence="2 3" key="1">
    <citation type="journal article" date="2018" name="Science">
        <title>The opium poppy genome and morphinan production.</title>
        <authorList>
            <person name="Guo L."/>
            <person name="Winzer T."/>
            <person name="Yang X."/>
            <person name="Li Y."/>
            <person name="Ning Z."/>
            <person name="He Z."/>
            <person name="Teodor R."/>
            <person name="Lu Y."/>
            <person name="Bowser T.A."/>
            <person name="Graham I.A."/>
            <person name="Ye K."/>
        </authorList>
    </citation>
    <scope>NUCLEOTIDE SEQUENCE [LARGE SCALE GENOMIC DNA]</scope>
    <source>
        <strain evidence="3">cv. HN1</strain>
        <tissue evidence="2">Leaves</tissue>
    </source>
</reference>
<dbReference type="InterPro" id="IPR040378">
    <property type="entry name" value="BASL"/>
</dbReference>
<evidence type="ECO:0000256" key="1">
    <source>
        <dbReference type="SAM" id="MobiDB-lite"/>
    </source>
</evidence>
<dbReference type="PANTHER" id="PTHR33914">
    <property type="entry name" value="18S PRE-RIBOSOMAL ASSEMBLY PROTEIN GAR2-LIKE PROTEIN"/>
    <property type="match status" value="1"/>
</dbReference>
<gene>
    <name evidence="2" type="ORF">C5167_033432</name>
</gene>
<feature type="region of interest" description="Disordered" evidence="1">
    <location>
        <begin position="521"/>
        <end position="566"/>
    </location>
</feature>
<feature type="region of interest" description="Disordered" evidence="1">
    <location>
        <begin position="398"/>
        <end position="489"/>
    </location>
</feature>
<dbReference type="OMA" id="PHEPCNI"/>
<dbReference type="GO" id="GO:0009786">
    <property type="term" value="P:regulation of asymmetric cell division"/>
    <property type="evidence" value="ECO:0007669"/>
    <property type="project" value="InterPro"/>
</dbReference>
<keyword evidence="3" id="KW-1185">Reference proteome</keyword>
<feature type="compositionally biased region" description="Polar residues" evidence="1">
    <location>
        <begin position="404"/>
        <end position="424"/>
    </location>
</feature>
<evidence type="ECO:0000313" key="3">
    <source>
        <dbReference type="Proteomes" id="UP000316621"/>
    </source>
</evidence>
<feature type="compositionally biased region" description="Low complexity" evidence="1">
    <location>
        <begin position="543"/>
        <end position="566"/>
    </location>
</feature>
<dbReference type="Proteomes" id="UP000316621">
    <property type="component" value="Chromosome 7"/>
</dbReference>
<dbReference type="PANTHER" id="PTHR33914:SF2">
    <property type="entry name" value="OS02G0582100 PROTEIN"/>
    <property type="match status" value="1"/>
</dbReference>
<protein>
    <submittedName>
        <fullName evidence="2">Uncharacterized protein</fullName>
    </submittedName>
</protein>